<gene>
    <name evidence="3" type="ORF">SAMN05421819_3432</name>
</gene>
<feature type="signal peptide" evidence="2">
    <location>
        <begin position="1"/>
        <end position="28"/>
    </location>
</feature>
<reference evidence="3 4" key="1">
    <citation type="submission" date="2016-10" db="EMBL/GenBank/DDBJ databases">
        <authorList>
            <person name="de Groot N.N."/>
        </authorList>
    </citation>
    <scope>NUCLEOTIDE SEQUENCE [LARGE SCALE GENOMIC DNA]</scope>
    <source>
        <strain evidence="3 4">DSM 22489</strain>
    </source>
</reference>
<name>A0A1H6B312_9BACT</name>
<dbReference type="OrthoDB" id="128474at2"/>
<feature type="compositionally biased region" description="Basic and acidic residues" evidence="1">
    <location>
        <begin position="450"/>
        <end position="464"/>
    </location>
</feature>
<evidence type="ECO:0000313" key="3">
    <source>
        <dbReference type="EMBL" id="SEG54607.1"/>
    </source>
</evidence>
<dbReference type="Proteomes" id="UP000236728">
    <property type="component" value="Unassembled WGS sequence"/>
</dbReference>
<evidence type="ECO:0000313" key="4">
    <source>
        <dbReference type="Proteomes" id="UP000236728"/>
    </source>
</evidence>
<dbReference type="AlphaFoldDB" id="A0A1H6B312"/>
<feature type="region of interest" description="Disordered" evidence="1">
    <location>
        <begin position="536"/>
        <end position="594"/>
    </location>
</feature>
<keyword evidence="2" id="KW-0732">Signal</keyword>
<protein>
    <recommendedName>
        <fullName evidence="5">FecR family protein</fullName>
    </recommendedName>
</protein>
<sequence>MRLSSLAGVAFPLAVSFVVAISAPTAGAQDDPQQPLPQIVRISYAEGDVRLERGKASGPNPTGWVAAKTGVPLESGFSLVTGQGRAEIEFEDTSTAYVDANTAVTFNQLTTNEGAPQTAVTLLTGTLTLHLTTTVRGERYLFRTPQHDLFVPYPDRSYVRLQSYLDGMDVTPLSALPVRVTSSEGSDLASSGHTLHYTGGSLPVVTPAGAESSAFDSWVTDRLSERKVELNEVMAQAGLSSPIPGLADLKQQGQFFSCAPYGTCWAPTNGWMNANALRLRGVHWEEEDDPFPCWTGRYRQLVGVDPFSHLRRVLYSEADGGWNYEWPVCHAGSWIHREHGGWTWVVGKRLHHRCPVHWVESGGHKGYVPIHPKDRPGLPPENLKYGLFTAADKHEGSIQRIAWNGIDPVKVLKDEPKDFRKEYHGPLPSSESPKLEARLEPLRPLGSRNPDGHPTDAHRNDAREFNTSALATTKPGTLTFNPKSQTFMLAHDVDHGGHTSSVVQPFGGRADSGAGHGGMASSAAFSGGGGNAGSFNHGGGGSSSGFNGGSSHSSGSSSGSSFSGGGSHASSPAPSAPSSAPAASSSGASSSGHH</sequence>
<evidence type="ECO:0008006" key="5">
    <source>
        <dbReference type="Google" id="ProtNLM"/>
    </source>
</evidence>
<organism evidence="3 4">
    <name type="scientific">Bryocella elongata</name>
    <dbReference type="NCBI Taxonomy" id="863522"/>
    <lineage>
        <taxon>Bacteria</taxon>
        <taxon>Pseudomonadati</taxon>
        <taxon>Acidobacteriota</taxon>
        <taxon>Terriglobia</taxon>
        <taxon>Terriglobales</taxon>
        <taxon>Acidobacteriaceae</taxon>
        <taxon>Bryocella</taxon>
    </lineage>
</organism>
<feature type="compositionally biased region" description="Polar residues" evidence="1">
    <location>
        <begin position="465"/>
        <end position="478"/>
    </location>
</feature>
<feature type="compositionally biased region" description="Gly residues" evidence="1">
    <location>
        <begin position="536"/>
        <end position="548"/>
    </location>
</feature>
<feature type="compositionally biased region" description="Low complexity" evidence="1">
    <location>
        <begin position="568"/>
        <end position="594"/>
    </location>
</feature>
<feature type="compositionally biased region" description="Low complexity" evidence="1">
    <location>
        <begin position="549"/>
        <end position="561"/>
    </location>
</feature>
<proteinExistence type="predicted"/>
<evidence type="ECO:0000256" key="2">
    <source>
        <dbReference type="SAM" id="SignalP"/>
    </source>
</evidence>
<dbReference type="RefSeq" id="WP_103934298.1">
    <property type="nucleotide sequence ID" value="NZ_FNVA01000006.1"/>
</dbReference>
<accession>A0A1H6B312</accession>
<dbReference type="EMBL" id="FNVA01000006">
    <property type="protein sequence ID" value="SEG54607.1"/>
    <property type="molecule type" value="Genomic_DNA"/>
</dbReference>
<feature type="region of interest" description="Disordered" evidence="1">
    <location>
        <begin position="499"/>
        <end position="518"/>
    </location>
</feature>
<evidence type="ECO:0000256" key="1">
    <source>
        <dbReference type="SAM" id="MobiDB-lite"/>
    </source>
</evidence>
<keyword evidence="4" id="KW-1185">Reference proteome</keyword>
<feature type="region of interest" description="Disordered" evidence="1">
    <location>
        <begin position="442"/>
        <end position="478"/>
    </location>
</feature>
<feature type="chain" id="PRO_5009293313" description="FecR family protein" evidence="2">
    <location>
        <begin position="29"/>
        <end position="594"/>
    </location>
</feature>
<feature type="compositionally biased region" description="Low complexity" evidence="1">
    <location>
        <begin position="507"/>
        <end position="518"/>
    </location>
</feature>